<keyword evidence="6" id="KW-0479">Metal-binding</keyword>
<feature type="transmembrane region" description="Helical" evidence="10">
    <location>
        <begin position="318"/>
        <end position="335"/>
    </location>
</feature>
<feature type="binding site" evidence="6">
    <location>
        <position position="471"/>
    </location>
    <ligand>
        <name>Na(+)</name>
        <dbReference type="ChEBI" id="CHEBI:29101"/>
        <label>1</label>
    </ligand>
</feature>
<feature type="binding site" evidence="6">
    <location>
        <position position="475"/>
    </location>
    <ligand>
        <name>Na(+)</name>
        <dbReference type="ChEBI" id="CHEBI:29101"/>
        <label>1</label>
    </ligand>
</feature>
<feature type="transmembrane region" description="Helical" evidence="10">
    <location>
        <begin position="459"/>
        <end position="479"/>
    </location>
</feature>
<comment type="subcellular location">
    <subcellularLocation>
        <location evidence="1">Membrane</location>
        <topology evidence="1">Multi-pass membrane protein</topology>
    </subcellularLocation>
</comment>
<dbReference type="PROSITE" id="PS00610">
    <property type="entry name" value="NA_NEUROTRAN_SYMP_1"/>
    <property type="match status" value="1"/>
</dbReference>
<keyword evidence="2 8" id="KW-0813">Transport</keyword>
<feature type="binding site" evidence="6">
    <location>
        <position position="87"/>
    </location>
    <ligand>
        <name>Na(+)</name>
        <dbReference type="ChEBI" id="CHEBI:29101"/>
        <label>1</label>
    </ligand>
</feature>
<feature type="binding site" evidence="6">
    <location>
        <position position="374"/>
    </location>
    <ligand>
        <name>Na(+)</name>
        <dbReference type="ChEBI" id="CHEBI:29101"/>
        <label>1</label>
    </ligand>
</feature>
<dbReference type="Proteomes" id="UP001283361">
    <property type="component" value="Unassembled WGS sequence"/>
</dbReference>
<feature type="transmembrane region" description="Helical" evidence="10">
    <location>
        <begin position="400"/>
        <end position="421"/>
    </location>
</feature>
<gene>
    <name evidence="11" type="ORF">RRG08_066676</name>
</gene>
<feature type="transmembrane region" description="Helical" evidence="10">
    <location>
        <begin position="500"/>
        <end position="519"/>
    </location>
</feature>
<dbReference type="PANTHER" id="PTHR11616:SF241">
    <property type="entry name" value="SODIUM- AND CHLORIDE-DEPENDENT GLYCINE TRANSPORTER 2"/>
    <property type="match status" value="1"/>
</dbReference>
<comment type="caution">
    <text evidence="11">The sequence shown here is derived from an EMBL/GenBank/DDBJ whole genome shotgun (WGS) entry which is preliminary data.</text>
</comment>
<dbReference type="SUPFAM" id="SSF161070">
    <property type="entry name" value="SNF-like"/>
    <property type="match status" value="1"/>
</dbReference>
<feature type="region of interest" description="Disordered" evidence="9">
    <location>
        <begin position="1"/>
        <end position="26"/>
    </location>
</feature>
<feature type="binding site" evidence="6">
    <location>
        <position position="474"/>
    </location>
    <ligand>
        <name>Na(+)</name>
        <dbReference type="ChEBI" id="CHEBI:29101"/>
        <label>1</label>
    </ligand>
</feature>
<evidence type="ECO:0000256" key="6">
    <source>
        <dbReference type="PIRSR" id="PIRSR600175-1"/>
    </source>
</evidence>
<proteinExistence type="inferred from homology"/>
<dbReference type="InterPro" id="IPR037272">
    <property type="entry name" value="SNS_sf"/>
</dbReference>
<evidence type="ECO:0000256" key="7">
    <source>
        <dbReference type="PIRSR" id="PIRSR600175-2"/>
    </source>
</evidence>
<protein>
    <recommendedName>
        <fullName evidence="8">Transporter</fullName>
    </recommendedName>
</protein>
<keyword evidence="5 10" id="KW-0472">Membrane</keyword>
<reference evidence="11" key="1">
    <citation type="journal article" date="2023" name="G3 (Bethesda)">
        <title>A reference genome for the long-term kleptoplast-retaining sea slug Elysia crispata morphotype clarki.</title>
        <authorList>
            <person name="Eastman K.E."/>
            <person name="Pendleton A.L."/>
            <person name="Shaikh M.A."/>
            <person name="Suttiyut T."/>
            <person name="Ogas R."/>
            <person name="Tomko P."/>
            <person name="Gavelis G."/>
            <person name="Widhalm J.R."/>
            <person name="Wisecaver J.H."/>
        </authorList>
    </citation>
    <scope>NUCLEOTIDE SEQUENCE</scope>
    <source>
        <strain evidence="11">ECLA1</strain>
    </source>
</reference>
<keyword evidence="8" id="KW-0769">Symport</keyword>
<feature type="transmembrane region" description="Helical" evidence="10">
    <location>
        <begin position="531"/>
        <end position="554"/>
    </location>
</feature>
<sequence length="669" mass="74537">MELSATAEEKPLQTNEENRNGHVLVADNERNGFRETAASKEEEAGFLESHRGDLSAMEIGDSPRVETVSGDRDTWASHREYLLSMIGFCVGIGNLWRFPYVCIRNGGGVFLIPFFVSILLCALPLFFLESTVGQFLQQGPIHVWRALCPLSKGIGVSMNMICLLTGWYYTVLIAWSLIYAFHSFRSPLPWTLCNQTWNTENCVSNSHIASALSKGTVNLTPLNGTADPGNVTYVLATSITDDANQTLLNASDSANLSSVVIPAARSASEEFWLHNVLEISSGLEDMGGLPWHTVLALFVATSVIALGIAKGIKTSGKVVYITATLPYILLTVLLIKGATLPGASKGVTFYVKPDFSKLLHMEAWVEAAIQVFFSLGVSYGSLITMASFNKFKNNCLRDSIIVCLVGECTSVYGGFAIFMVLGHMAHIYDQPVETYARSGPGLAFVVYPEAIAQLPFPQFWGLLFFLMLFTLGLDSQFNVMETLLTDIVDLNPRLFSRWRILLTAAVMTFVFLLSVPFAARGGVYLFQLVDWYIAAYTVIMVGILECIIVGWIYGTDYIQKDLEMMLGSKQHIFTLLWKFVTPLLLTLVFVSIVLVYKPPTYEGYHYKAWGEALGWFMASVSFVPVPVMAVHQVWKTRGDSLMERIRKSLRPTSEWRPANVEYRTYYKRV</sequence>
<feature type="compositionally biased region" description="Basic and acidic residues" evidence="9">
    <location>
        <begin position="7"/>
        <end position="20"/>
    </location>
</feature>
<dbReference type="GO" id="GO:0089718">
    <property type="term" value="P:amino acid import across plasma membrane"/>
    <property type="evidence" value="ECO:0007669"/>
    <property type="project" value="TreeGrafter"/>
</dbReference>
<dbReference type="EMBL" id="JAWDGP010002934">
    <property type="protein sequence ID" value="KAK3778482.1"/>
    <property type="molecule type" value="Genomic_DNA"/>
</dbReference>
<feature type="transmembrane region" description="Helical" evidence="10">
    <location>
        <begin position="110"/>
        <end position="128"/>
    </location>
</feature>
<evidence type="ECO:0000256" key="1">
    <source>
        <dbReference type="ARBA" id="ARBA00004141"/>
    </source>
</evidence>
<name>A0AAE1A1G3_9GAST</name>
<dbReference type="GO" id="GO:0046872">
    <property type="term" value="F:metal ion binding"/>
    <property type="evidence" value="ECO:0007669"/>
    <property type="project" value="UniProtKB-KW"/>
</dbReference>
<dbReference type="PRINTS" id="PR00176">
    <property type="entry name" value="NANEUSMPORT"/>
</dbReference>
<dbReference type="Pfam" id="PF00209">
    <property type="entry name" value="SNF"/>
    <property type="match status" value="1"/>
</dbReference>
<feature type="transmembrane region" description="Helical" evidence="10">
    <location>
        <begin position="81"/>
        <end position="98"/>
    </location>
</feature>
<evidence type="ECO:0000256" key="5">
    <source>
        <dbReference type="ARBA" id="ARBA00023136"/>
    </source>
</evidence>
<feature type="transmembrane region" description="Helical" evidence="10">
    <location>
        <begin position="367"/>
        <end position="388"/>
    </location>
</feature>
<keyword evidence="7" id="KW-1015">Disulfide bond</keyword>
<feature type="binding site" evidence="6">
    <location>
        <position position="90"/>
    </location>
    <ligand>
        <name>Na(+)</name>
        <dbReference type="ChEBI" id="CHEBI:29101"/>
        <label>1</label>
    </ligand>
</feature>
<evidence type="ECO:0000256" key="9">
    <source>
        <dbReference type="SAM" id="MobiDB-lite"/>
    </source>
</evidence>
<comment type="similarity">
    <text evidence="8">Belongs to the sodium:neurotransmitter symporter (SNF) (TC 2.A.22) family.</text>
</comment>
<organism evidence="11 12">
    <name type="scientific">Elysia crispata</name>
    <name type="common">lettuce slug</name>
    <dbReference type="NCBI Taxonomy" id="231223"/>
    <lineage>
        <taxon>Eukaryota</taxon>
        <taxon>Metazoa</taxon>
        <taxon>Spiralia</taxon>
        <taxon>Lophotrochozoa</taxon>
        <taxon>Mollusca</taxon>
        <taxon>Gastropoda</taxon>
        <taxon>Heterobranchia</taxon>
        <taxon>Euthyneura</taxon>
        <taxon>Panpulmonata</taxon>
        <taxon>Sacoglossa</taxon>
        <taxon>Placobranchoidea</taxon>
        <taxon>Plakobranchidae</taxon>
        <taxon>Elysia</taxon>
    </lineage>
</organism>
<dbReference type="GO" id="GO:0005886">
    <property type="term" value="C:plasma membrane"/>
    <property type="evidence" value="ECO:0007669"/>
    <property type="project" value="TreeGrafter"/>
</dbReference>
<feature type="transmembrane region" description="Helical" evidence="10">
    <location>
        <begin position="575"/>
        <end position="595"/>
    </location>
</feature>
<dbReference type="InterPro" id="IPR000175">
    <property type="entry name" value="Na/ntran_symport"/>
</dbReference>
<keyword evidence="6" id="KW-0915">Sodium</keyword>
<evidence type="ECO:0000256" key="4">
    <source>
        <dbReference type="ARBA" id="ARBA00022989"/>
    </source>
</evidence>
<evidence type="ECO:0000256" key="3">
    <source>
        <dbReference type="ARBA" id="ARBA00022692"/>
    </source>
</evidence>
<evidence type="ECO:0000313" key="11">
    <source>
        <dbReference type="EMBL" id="KAK3778482.1"/>
    </source>
</evidence>
<feature type="transmembrane region" description="Helical" evidence="10">
    <location>
        <begin position="161"/>
        <end position="181"/>
    </location>
</feature>
<evidence type="ECO:0000313" key="12">
    <source>
        <dbReference type="Proteomes" id="UP001283361"/>
    </source>
</evidence>
<dbReference type="PROSITE" id="PS50267">
    <property type="entry name" value="NA_NEUROTRAN_SYMP_3"/>
    <property type="match status" value="1"/>
</dbReference>
<evidence type="ECO:0000256" key="2">
    <source>
        <dbReference type="ARBA" id="ARBA00022448"/>
    </source>
</evidence>
<dbReference type="GO" id="GO:0005283">
    <property type="term" value="F:amino acid:sodium symporter activity"/>
    <property type="evidence" value="ECO:0007669"/>
    <property type="project" value="TreeGrafter"/>
</dbReference>
<evidence type="ECO:0000256" key="8">
    <source>
        <dbReference type="RuleBase" id="RU003732"/>
    </source>
</evidence>
<accession>A0AAE1A1G3</accession>
<dbReference type="PANTHER" id="PTHR11616">
    <property type="entry name" value="SODIUM/CHLORIDE DEPENDENT TRANSPORTER"/>
    <property type="match status" value="1"/>
</dbReference>
<feature type="disulfide bond" evidence="7">
    <location>
        <begin position="193"/>
        <end position="202"/>
    </location>
</feature>
<feature type="transmembrane region" description="Helical" evidence="10">
    <location>
        <begin position="289"/>
        <end position="309"/>
    </location>
</feature>
<keyword evidence="12" id="KW-1185">Reference proteome</keyword>
<feature type="transmembrane region" description="Helical" evidence="10">
    <location>
        <begin position="615"/>
        <end position="634"/>
    </location>
</feature>
<dbReference type="AlphaFoldDB" id="A0AAE1A1G3"/>
<evidence type="ECO:0000256" key="10">
    <source>
        <dbReference type="SAM" id="Phobius"/>
    </source>
</evidence>
<feature type="binding site" evidence="6">
    <location>
        <position position="94"/>
    </location>
    <ligand>
        <name>Na(+)</name>
        <dbReference type="ChEBI" id="CHEBI:29101"/>
        <label>1</label>
    </ligand>
</feature>
<keyword evidence="4 10" id="KW-1133">Transmembrane helix</keyword>
<keyword evidence="3 8" id="KW-0812">Transmembrane</keyword>